<dbReference type="EMBL" id="QKZR01000001">
    <property type="protein sequence ID" value="PZX43019.1"/>
    <property type="molecule type" value="Genomic_DNA"/>
</dbReference>
<proteinExistence type="predicted"/>
<dbReference type="InterPro" id="IPR051099">
    <property type="entry name" value="AGR/TXD"/>
</dbReference>
<evidence type="ECO:0000256" key="1">
    <source>
        <dbReference type="ARBA" id="ARBA00022729"/>
    </source>
</evidence>
<name>A0ABX5PZ86_9FLAO</name>
<dbReference type="InterPro" id="IPR013766">
    <property type="entry name" value="Thioredoxin_domain"/>
</dbReference>
<feature type="signal peptide" evidence="2">
    <location>
        <begin position="1"/>
        <end position="18"/>
    </location>
</feature>
<keyword evidence="1 2" id="KW-0732">Signal</keyword>
<sequence length="169" mass="19857">MKLFVFITVLLISFSASAQNMSMDGLEAKKEVKKTESVKEVKLDWMTSLEKAKAKAKKSKKPILVYFSGSDWCTPCKKLEKHFFNTPAFEKAANKYHLVYLDNPYRDDIIPEKEKKENKKIADKLDVKFPTVIAFDFKGKERNRVERFSGEDPRYHWKFMKENESIFKL</sequence>
<dbReference type="PANTHER" id="PTHR15337">
    <property type="entry name" value="ANTERIOR GRADIENT PROTEIN-RELATED"/>
    <property type="match status" value="1"/>
</dbReference>
<gene>
    <name evidence="4" type="ORF">LX97_00017</name>
</gene>
<evidence type="ECO:0000313" key="5">
    <source>
        <dbReference type="Proteomes" id="UP000248584"/>
    </source>
</evidence>
<dbReference type="InterPro" id="IPR036249">
    <property type="entry name" value="Thioredoxin-like_sf"/>
</dbReference>
<reference evidence="4 5" key="1">
    <citation type="submission" date="2018-06" db="EMBL/GenBank/DDBJ databases">
        <title>Genomic Encyclopedia of Archaeal and Bacterial Type Strains, Phase II (KMG-II): from individual species to whole genera.</title>
        <authorList>
            <person name="Goeker M."/>
        </authorList>
    </citation>
    <scope>NUCLEOTIDE SEQUENCE [LARGE SCALE GENOMIC DNA]</scope>
    <source>
        <strain evidence="4 5">DSM 17205</strain>
    </source>
</reference>
<organism evidence="4 5">
    <name type="scientific">Nonlabens dokdonensis</name>
    <dbReference type="NCBI Taxonomy" id="328515"/>
    <lineage>
        <taxon>Bacteria</taxon>
        <taxon>Pseudomonadati</taxon>
        <taxon>Bacteroidota</taxon>
        <taxon>Flavobacteriia</taxon>
        <taxon>Flavobacteriales</taxon>
        <taxon>Flavobacteriaceae</taxon>
        <taxon>Nonlabens</taxon>
    </lineage>
</organism>
<comment type="caution">
    <text evidence="4">The sequence shown here is derived from an EMBL/GenBank/DDBJ whole genome shotgun (WGS) entry which is preliminary data.</text>
</comment>
<dbReference type="Proteomes" id="UP000248584">
    <property type="component" value="Unassembled WGS sequence"/>
</dbReference>
<evidence type="ECO:0000259" key="3">
    <source>
        <dbReference type="PROSITE" id="PS51352"/>
    </source>
</evidence>
<accession>A0ABX5PZ86</accession>
<dbReference type="RefSeq" id="WP_015360808.1">
    <property type="nucleotide sequence ID" value="NZ_QKZR01000001.1"/>
</dbReference>
<keyword evidence="5" id="KW-1185">Reference proteome</keyword>
<evidence type="ECO:0000256" key="2">
    <source>
        <dbReference type="SAM" id="SignalP"/>
    </source>
</evidence>
<dbReference type="Gene3D" id="3.40.30.10">
    <property type="entry name" value="Glutaredoxin"/>
    <property type="match status" value="1"/>
</dbReference>
<dbReference type="CDD" id="cd02947">
    <property type="entry name" value="TRX_family"/>
    <property type="match status" value="1"/>
</dbReference>
<feature type="chain" id="PRO_5045147324" evidence="2">
    <location>
        <begin position="19"/>
        <end position="169"/>
    </location>
</feature>
<dbReference type="SUPFAM" id="SSF52833">
    <property type="entry name" value="Thioredoxin-like"/>
    <property type="match status" value="1"/>
</dbReference>
<evidence type="ECO:0000313" key="4">
    <source>
        <dbReference type="EMBL" id="PZX43019.1"/>
    </source>
</evidence>
<dbReference type="PANTHER" id="PTHR15337:SF11">
    <property type="entry name" value="THIOREDOXIN DOMAIN-CONTAINING PROTEIN"/>
    <property type="match status" value="1"/>
</dbReference>
<protein>
    <submittedName>
        <fullName evidence="4">Thioredoxin-like protein</fullName>
    </submittedName>
</protein>
<dbReference type="PROSITE" id="PS51352">
    <property type="entry name" value="THIOREDOXIN_2"/>
    <property type="match status" value="1"/>
</dbReference>
<dbReference type="Pfam" id="PF13899">
    <property type="entry name" value="Thioredoxin_7"/>
    <property type="match status" value="1"/>
</dbReference>
<feature type="domain" description="Thioredoxin" evidence="3">
    <location>
        <begin position="12"/>
        <end position="168"/>
    </location>
</feature>